<dbReference type="KEGG" id="cyt:cce_5080"/>
<keyword evidence="1" id="KW-0812">Transmembrane</keyword>
<dbReference type="AlphaFoldDB" id="B1X2R5"/>
<keyword evidence="1" id="KW-0472">Membrane</keyword>
<keyword evidence="3" id="KW-1185">Reference proteome</keyword>
<dbReference type="EMBL" id="CP000807">
    <property type="protein sequence ID" value="ACB54426.1"/>
    <property type="molecule type" value="Genomic_DNA"/>
</dbReference>
<protein>
    <submittedName>
        <fullName evidence="2">Uncharacterized protein</fullName>
    </submittedName>
</protein>
<accession>B1X2R5</accession>
<feature type="transmembrane region" description="Helical" evidence="1">
    <location>
        <begin position="12"/>
        <end position="32"/>
    </location>
</feature>
<dbReference type="Proteomes" id="UP000001203">
    <property type="component" value="Chromosome linear"/>
</dbReference>
<evidence type="ECO:0000313" key="3">
    <source>
        <dbReference type="Proteomes" id="UP000001203"/>
    </source>
</evidence>
<evidence type="ECO:0000256" key="1">
    <source>
        <dbReference type="SAM" id="Phobius"/>
    </source>
</evidence>
<dbReference type="HOGENOM" id="CLU_1934543_0_0_3"/>
<dbReference type="RefSeq" id="WP_009546164.1">
    <property type="nucleotide sequence ID" value="NC_010547.1"/>
</dbReference>
<sequence>MLKIKEFLNIKSSLSLFLYFLGIILCLGIALLNTQGLIDVQPIWGRLGLLPYLVMDINQNQNSNWIYNILPILMIDQIIYQQGAGVSLFLSLWVVFLLTKKSDDKKEPFLINNNNNDNDNIKDSGWKHKS</sequence>
<evidence type="ECO:0000313" key="2">
    <source>
        <dbReference type="EMBL" id="ACB54426.1"/>
    </source>
</evidence>
<feature type="transmembrane region" description="Helical" evidence="1">
    <location>
        <begin position="78"/>
        <end position="98"/>
    </location>
</feature>
<dbReference type="STRING" id="43989.cce_5080"/>
<organism evidence="2 3">
    <name type="scientific">Crocosphaera subtropica (strain ATCC 51142 / BH68)</name>
    <name type="common">Cyanothece sp. (strain ATCC 51142)</name>
    <dbReference type="NCBI Taxonomy" id="43989"/>
    <lineage>
        <taxon>Bacteria</taxon>
        <taxon>Bacillati</taxon>
        <taxon>Cyanobacteriota</taxon>
        <taxon>Cyanophyceae</taxon>
        <taxon>Oscillatoriophycideae</taxon>
        <taxon>Chroococcales</taxon>
        <taxon>Aphanothecaceae</taxon>
        <taxon>Crocosphaera</taxon>
        <taxon>Crocosphaera subtropica</taxon>
    </lineage>
</organism>
<name>B1X2R5_CROS5</name>
<proteinExistence type="predicted"/>
<gene>
    <name evidence="2" type="ordered locus">cce_5080</name>
</gene>
<keyword evidence="1" id="KW-1133">Transmembrane helix</keyword>
<reference evidence="2 3" key="1">
    <citation type="journal article" date="2008" name="Proc. Natl. Acad. Sci. U.S.A.">
        <title>The genome of Cyanothece 51142, a unicellular diazotrophic cyanobacterium important in the marine nitrogen cycle.</title>
        <authorList>
            <person name="Welsh E.A."/>
            <person name="Liberton M."/>
            <person name="Stoeckel J."/>
            <person name="Loh T."/>
            <person name="Elvitigala T."/>
            <person name="Wang C."/>
            <person name="Wollam A."/>
            <person name="Fulton R.S."/>
            <person name="Clifton S.W."/>
            <person name="Jacobs J.M."/>
            <person name="Aurora R."/>
            <person name="Ghosh B.K."/>
            <person name="Sherman L.A."/>
            <person name="Smith R.D."/>
            <person name="Wilson R.K."/>
            <person name="Pakrasi H.B."/>
        </authorList>
    </citation>
    <scope>NUCLEOTIDE SEQUENCE [LARGE SCALE GENOMIC DNA]</scope>
    <source>
        <strain evidence="3">ATCC 51142 / BH68</strain>
    </source>
</reference>